<dbReference type="STRING" id="1236220.SAMN04488112_1083"/>
<dbReference type="InterPro" id="IPR035965">
    <property type="entry name" value="PAS-like_dom_sf"/>
</dbReference>
<keyword evidence="1" id="KW-0547">Nucleotide-binding</keyword>
<evidence type="ECO:0000313" key="9">
    <source>
        <dbReference type="Proteomes" id="UP000199387"/>
    </source>
</evidence>
<dbReference type="NCBIfam" id="TIGR00229">
    <property type="entry name" value="sensory_box"/>
    <property type="match status" value="2"/>
</dbReference>
<evidence type="ECO:0000259" key="6">
    <source>
        <dbReference type="PROSITE" id="PS50045"/>
    </source>
</evidence>
<reference evidence="8 9" key="1">
    <citation type="submission" date="2016-10" db="EMBL/GenBank/DDBJ databases">
        <authorList>
            <person name="de Groot N.N."/>
        </authorList>
    </citation>
    <scope>NUCLEOTIDE SEQUENCE [LARGE SCALE GENOMIC DNA]</scope>
    <source>
        <strain evidence="8 9">DSM 45514</strain>
    </source>
</reference>
<dbReference type="InterPro" id="IPR002197">
    <property type="entry name" value="HTH_Fis"/>
</dbReference>
<dbReference type="InterPro" id="IPR002078">
    <property type="entry name" value="Sigma_54_int"/>
</dbReference>
<dbReference type="Proteomes" id="UP000199387">
    <property type="component" value="Unassembled WGS sequence"/>
</dbReference>
<dbReference type="Gene3D" id="1.10.10.60">
    <property type="entry name" value="Homeodomain-like"/>
    <property type="match status" value="1"/>
</dbReference>
<dbReference type="GO" id="GO:0006355">
    <property type="term" value="P:regulation of DNA-templated transcription"/>
    <property type="evidence" value="ECO:0007669"/>
    <property type="project" value="InterPro"/>
</dbReference>
<dbReference type="SUPFAM" id="SSF46689">
    <property type="entry name" value="Homeodomain-like"/>
    <property type="match status" value="1"/>
</dbReference>
<dbReference type="CDD" id="cd00130">
    <property type="entry name" value="PAS"/>
    <property type="match status" value="2"/>
</dbReference>
<dbReference type="SMART" id="SM00091">
    <property type="entry name" value="PAS"/>
    <property type="match status" value="2"/>
</dbReference>
<dbReference type="InterPro" id="IPR013767">
    <property type="entry name" value="PAS_fold"/>
</dbReference>
<dbReference type="RefSeq" id="WP_091568298.1">
    <property type="nucleotide sequence ID" value="NZ_FMZA01000008.1"/>
</dbReference>
<dbReference type="InterPro" id="IPR025662">
    <property type="entry name" value="Sigma_54_int_dom_ATP-bd_1"/>
</dbReference>
<dbReference type="InterPro" id="IPR058031">
    <property type="entry name" value="AAA_lid_NorR"/>
</dbReference>
<keyword evidence="5" id="KW-0804">Transcription</keyword>
<dbReference type="Gene3D" id="1.10.8.60">
    <property type="match status" value="1"/>
</dbReference>
<dbReference type="PROSITE" id="PS00675">
    <property type="entry name" value="SIGMA54_INTERACT_1"/>
    <property type="match status" value="1"/>
</dbReference>
<sequence length="685" mass="76357">MKRFLIVGGGKGGTALLKTLLQMDRVKVIGVVDVNREAPAVREAARHDIPTGITVRPFLRERPDVILEVTGNSKVYRHLCEIKERGTLVVSGEVANLIMQLIDEKEQWFEAWRLRQRELDAIVNSTHDGMIAVNREGRITLFNRAAERLSGVNGERVMGELLEQVLPHAGLDQVLKTGRPDLNRSLTLAEGNQVVANRKPVTDRSGNVIGAVSVFRDITEVTALARQVTDLKSMKSQLSAIIDSSDDAISVVDTEGRGVLINPAYTRLTGLTPADVIGKPAETDISEGESMHMKVLKTGEAVRGVPMKVGPARKDVVVNAAPITVDGELKGSVAIIQDMSEIKELYRELERARSIIRKLEAKYTFDDIIVRSDAMKTALREARQGARTRATILLRGESGTGKELFAHAIHNASTRKYKQFVRVNCASIPESLLESELFGYTEGAFTGARRGGKKGLFEEANGGTVFLDEIGELSPSTQAKFLRVLQEKEVTRVGGTKAIPVDVRVIAATHVDLEQAIREKRFREDLYYRLNVLPIYIPPLRHRIEDLEDLSLHLVKKFNQEYGRHVTGIDPEALRVLESYSWPGNVRELENVLGRAMIHMPYHQQEIKKEHLMLEHAAPHRSEAERDGIVSHGSEKLAEVVSRAERAHIRRVFEEAGGNKTETARRLGISVRNLYYKLKRHGIDS</sequence>
<dbReference type="InterPro" id="IPR025944">
    <property type="entry name" value="Sigma_54_int_dom_CS"/>
</dbReference>
<dbReference type="GO" id="GO:0005524">
    <property type="term" value="F:ATP binding"/>
    <property type="evidence" value="ECO:0007669"/>
    <property type="project" value="UniProtKB-KW"/>
</dbReference>
<accession>A0A1G6LJZ6</accession>
<dbReference type="EMBL" id="FMZA01000008">
    <property type="protein sequence ID" value="SDC43628.1"/>
    <property type="molecule type" value="Genomic_DNA"/>
</dbReference>
<dbReference type="SUPFAM" id="SSF51735">
    <property type="entry name" value="NAD(P)-binding Rossmann-fold domains"/>
    <property type="match status" value="1"/>
</dbReference>
<dbReference type="InterPro" id="IPR036291">
    <property type="entry name" value="NAD(P)-bd_dom_sf"/>
</dbReference>
<organism evidence="8 9">
    <name type="scientific">Melghirimyces thermohalophilus</name>
    <dbReference type="NCBI Taxonomy" id="1236220"/>
    <lineage>
        <taxon>Bacteria</taxon>
        <taxon>Bacillati</taxon>
        <taxon>Bacillota</taxon>
        <taxon>Bacilli</taxon>
        <taxon>Bacillales</taxon>
        <taxon>Thermoactinomycetaceae</taxon>
        <taxon>Melghirimyces</taxon>
    </lineage>
</organism>
<evidence type="ECO:0000259" key="7">
    <source>
        <dbReference type="PROSITE" id="PS50112"/>
    </source>
</evidence>
<feature type="domain" description="Sigma-54 factor interaction" evidence="6">
    <location>
        <begin position="368"/>
        <end position="598"/>
    </location>
</feature>
<protein>
    <submittedName>
        <fullName evidence="8">PAS domain S-box-containing protein</fullName>
    </submittedName>
</protein>
<dbReference type="Gene3D" id="3.40.50.720">
    <property type="entry name" value="NAD(P)-binding Rossmann-like Domain"/>
    <property type="match status" value="1"/>
</dbReference>
<dbReference type="PROSITE" id="PS00676">
    <property type="entry name" value="SIGMA54_INTERACT_2"/>
    <property type="match status" value="1"/>
</dbReference>
<name>A0A1G6LJZ6_9BACL</name>
<evidence type="ECO:0000313" key="8">
    <source>
        <dbReference type="EMBL" id="SDC43628.1"/>
    </source>
</evidence>
<dbReference type="InterPro" id="IPR027417">
    <property type="entry name" value="P-loop_NTPase"/>
</dbReference>
<dbReference type="PROSITE" id="PS50112">
    <property type="entry name" value="PAS"/>
    <property type="match status" value="2"/>
</dbReference>
<evidence type="ECO:0000256" key="3">
    <source>
        <dbReference type="ARBA" id="ARBA00023015"/>
    </source>
</evidence>
<dbReference type="InterPro" id="IPR025943">
    <property type="entry name" value="Sigma_54_int_dom_ATP-bd_2"/>
</dbReference>
<dbReference type="FunFam" id="3.40.50.300:FF:000006">
    <property type="entry name" value="DNA-binding transcriptional regulator NtrC"/>
    <property type="match status" value="1"/>
</dbReference>
<feature type="domain" description="PAS" evidence="7">
    <location>
        <begin position="115"/>
        <end position="160"/>
    </location>
</feature>
<dbReference type="Pfam" id="PF25601">
    <property type="entry name" value="AAA_lid_14"/>
    <property type="match status" value="1"/>
</dbReference>
<gene>
    <name evidence="8" type="ORF">SAMN04488112_1083</name>
</gene>
<dbReference type="Gene3D" id="3.40.50.300">
    <property type="entry name" value="P-loop containing nucleotide triphosphate hydrolases"/>
    <property type="match status" value="1"/>
</dbReference>
<dbReference type="Gene3D" id="3.30.450.20">
    <property type="entry name" value="PAS domain"/>
    <property type="match status" value="2"/>
</dbReference>
<dbReference type="Pfam" id="PF00158">
    <property type="entry name" value="Sigma54_activat"/>
    <property type="match status" value="1"/>
</dbReference>
<dbReference type="InterPro" id="IPR000014">
    <property type="entry name" value="PAS"/>
</dbReference>
<dbReference type="InterPro" id="IPR009057">
    <property type="entry name" value="Homeodomain-like_sf"/>
</dbReference>
<keyword evidence="3" id="KW-0805">Transcription regulation</keyword>
<dbReference type="GO" id="GO:0043565">
    <property type="term" value="F:sequence-specific DNA binding"/>
    <property type="evidence" value="ECO:0007669"/>
    <property type="project" value="InterPro"/>
</dbReference>
<dbReference type="PRINTS" id="PR01590">
    <property type="entry name" value="HTHFIS"/>
</dbReference>
<dbReference type="CDD" id="cd00009">
    <property type="entry name" value="AAA"/>
    <property type="match status" value="1"/>
</dbReference>
<dbReference type="AlphaFoldDB" id="A0A1G6LJZ6"/>
<dbReference type="PANTHER" id="PTHR32071">
    <property type="entry name" value="TRANSCRIPTIONAL REGULATORY PROTEIN"/>
    <property type="match status" value="1"/>
</dbReference>
<feature type="domain" description="PAS" evidence="7">
    <location>
        <begin position="234"/>
        <end position="279"/>
    </location>
</feature>
<dbReference type="OrthoDB" id="9771372at2"/>
<dbReference type="SMART" id="SM00382">
    <property type="entry name" value="AAA"/>
    <property type="match status" value="1"/>
</dbReference>
<keyword evidence="4" id="KW-0238">DNA-binding</keyword>
<dbReference type="SUPFAM" id="SSF55785">
    <property type="entry name" value="PYP-like sensor domain (PAS domain)"/>
    <property type="match status" value="2"/>
</dbReference>
<proteinExistence type="predicted"/>
<evidence type="ECO:0000256" key="2">
    <source>
        <dbReference type="ARBA" id="ARBA00022840"/>
    </source>
</evidence>
<dbReference type="PROSITE" id="PS50045">
    <property type="entry name" value="SIGMA54_INTERACT_4"/>
    <property type="match status" value="1"/>
</dbReference>
<evidence type="ECO:0000256" key="1">
    <source>
        <dbReference type="ARBA" id="ARBA00022741"/>
    </source>
</evidence>
<keyword evidence="2" id="KW-0067">ATP-binding</keyword>
<keyword evidence="9" id="KW-1185">Reference proteome</keyword>
<evidence type="ECO:0000256" key="5">
    <source>
        <dbReference type="ARBA" id="ARBA00023163"/>
    </source>
</evidence>
<dbReference type="SUPFAM" id="SSF52540">
    <property type="entry name" value="P-loop containing nucleoside triphosphate hydrolases"/>
    <property type="match status" value="1"/>
</dbReference>
<dbReference type="PANTHER" id="PTHR32071:SF121">
    <property type="entry name" value="SIGMA L-DEPENDENT TRANSCRIPTIONAL REGULATOR YQIR-RELATED"/>
    <property type="match status" value="1"/>
</dbReference>
<dbReference type="InterPro" id="IPR003593">
    <property type="entry name" value="AAA+_ATPase"/>
</dbReference>
<dbReference type="Pfam" id="PF00989">
    <property type="entry name" value="PAS"/>
    <property type="match status" value="2"/>
</dbReference>
<evidence type="ECO:0000256" key="4">
    <source>
        <dbReference type="ARBA" id="ARBA00023125"/>
    </source>
</evidence>
<dbReference type="PROSITE" id="PS00688">
    <property type="entry name" value="SIGMA54_INTERACT_3"/>
    <property type="match status" value="1"/>
</dbReference>
<dbReference type="Pfam" id="PF02954">
    <property type="entry name" value="HTH_8"/>
    <property type="match status" value="1"/>
</dbReference>